<dbReference type="EMBL" id="RHGB01000006">
    <property type="protein sequence ID" value="RNL65551.1"/>
    <property type="molecule type" value="Genomic_DNA"/>
</dbReference>
<dbReference type="SUPFAM" id="SSF56935">
    <property type="entry name" value="Porins"/>
    <property type="match status" value="1"/>
</dbReference>
<evidence type="ECO:0000256" key="4">
    <source>
        <dbReference type="ARBA" id="ARBA00022496"/>
    </source>
</evidence>
<dbReference type="Pfam" id="PF00593">
    <property type="entry name" value="TonB_dep_Rec_b-barrel"/>
    <property type="match status" value="1"/>
</dbReference>
<keyword evidence="6" id="KW-0408">Iron</keyword>
<proteinExistence type="inferred from homology"/>
<evidence type="ECO:0000313" key="16">
    <source>
        <dbReference type="Proteomes" id="UP000274695"/>
    </source>
</evidence>
<keyword evidence="15" id="KW-0675">Receptor</keyword>
<evidence type="ECO:0000313" key="15">
    <source>
        <dbReference type="EMBL" id="RNL65551.1"/>
    </source>
</evidence>
<keyword evidence="4" id="KW-0410">Iron transport</keyword>
<evidence type="ECO:0000256" key="12">
    <source>
        <dbReference type="RuleBase" id="RU003357"/>
    </source>
</evidence>
<keyword evidence="10 11" id="KW-0998">Cell outer membrane</keyword>
<dbReference type="CDD" id="cd01347">
    <property type="entry name" value="ligand_gated_channel"/>
    <property type="match status" value="1"/>
</dbReference>
<dbReference type="PROSITE" id="PS52016">
    <property type="entry name" value="TONB_DEPENDENT_REC_3"/>
    <property type="match status" value="1"/>
</dbReference>
<evidence type="ECO:0000259" key="14">
    <source>
        <dbReference type="Pfam" id="PF07715"/>
    </source>
</evidence>
<feature type="domain" description="TonB-dependent receptor plug" evidence="14">
    <location>
        <begin position="57"/>
        <end position="163"/>
    </location>
</feature>
<organism evidence="15 16">
    <name type="scientific">Zhongshania marina</name>
    <dbReference type="NCBI Taxonomy" id="2304603"/>
    <lineage>
        <taxon>Bacteria</taxon>
        <taxon>Pseudomonadati</taxon>
        <taxon>Pseudomonadota</taxon>
        <taxon>Gammaproteobacteria</taxon>
        <taxon>Cellvibrionales</taxon>
        <taxon>Spongiibacteraceae</taxon>
        <taxon>Zhongshania</taxon>
    </lineage>
</organism>
<keyword evidence="5 11" id="KW-0812">Transmembrane</keyword>
<accession>A0ABX9W3M8</accession>
<comment type="caution">
    <text evidence="15">The sequence shown here is derived from an EMBL/GenBank/DDBJ whole genome shotgun (WGS) entry which is preliminary data.</text>
</comment>
<keyword evidence="7" id="KW-0406">Ion transport</keyword>
<dbReference type="InterPro" id="IPR039426">
    <property type="entry name" value="TonB-dep_rcpt-like"/>
</dbReference>
<keyword evidence="8 12" id="KW-0798">TonB box</keyword>
<dbReference type="InterPro" id="IPR000531">
    <property type="entry name" value="Beta-barrel_TonB"/>
</dbReference>
<reference evidence="15 16" key="1">
    <citation type="submission" date="2018-10" db="EMBL/GenBank/DDBJ databases">
        <title>Draft genome sequence of Zhongshania sp. DSW25-10.</title>
        <authorList>
            <person name="Oh J."/>
        </authorList>
    </citation>
    <scope>NUCLEOTIDE SEQUENCE [LARGE SCALE GENOMIC DNA]</scope>
    <source>
        <strain evidence="15 16">DSW25-10</strain>
    </source>
</reference>
<evidence type="ECO:0000256" key="2">
    <source>
        <dbReference type="ARBA" id="ARBA00022448"/>
    </source>
</evidence>
<keyword evidence="3 11" id="KW-1134">Transmembrane beta strand</keyword>
<evidence type="ECO:0000256" key="6">
    <source>
        <dbReference type="ARBA" id="ARBA00023004"/>
    </source>
</evidence>
<evidence type="ECO:0000256" key="5">
    <source>
        <dbReference type="ARBA" id="ARBA00022692"/>
    </source>
</evidence>
<evidence type="ECO:0000256" key="11">
    <source>
        <dbReference type="PROSITE-ProRule" id="PRU01360"/>
    </source>
</evidence>
<name>A0ABX9W3M8_9GAMM</name>
<dbReference type="RefSeq" id="WP_123182003.1">
    <property type="nucleotide sequence ID" value="NZ_RHGB01000006.1"/>
</dbReference>
<evidence type="ECO:0000256" key="3">
    <source>
        <dbReference type="ARBA" id="ARBA00022452"/>
    </source>
</evidence>
<evidence type="ECO:0000259" key="13">
    <source>
        <dbReference type="Pfam" id="PF00593"/>
    </source>
</evidence>
<evidence type="ECO:0000256" key="9">
    <source>
        <dbReference type="ARBA" id="ARBA00023136"/>
    </source>
</evidence>
<comment type="similarity">
    <text evidence="11 12">Belongs to the TonB-dependent receptor family.</text>
</comment>
<feature type="domain" description="TonB-dependent receptor-like beta-barrel" evidence="13">
    <location>
        <begin position="289"/>
        <end position="706"/>
    </location>
</feature>
<keyword evidence="2 11" id="KW-0813">Transport</keyword>
<sequence>MYQKIIKSEEEISSFYGLFKCATALLSLTAVGVCIPISATAQIEEVIVTASKRESGLQDAPMSVSAVSGDEMKYRQVGNITDMATQVPGLSVSESGGSTLVSIRGVGMNVDSGAVEPGVAVHINGVYQPRPSTGPLGLNDLARVEVLRGPQGTLYGRNSTGGVVNFILNKPTNEFEGVVRAGVSNYGTEKVSGVVSGPLISDKLLGRAMLEWNQSDGYVKELERGGTSDGLEGYGGRLALTWLASESLSFDLGMIYRDDEGAGLTPRDVTRIAPDPQKEITGLFFNPLSTTSEDQYVEGEPWERRLNYNPSGERDTTNVDLTIAYELEAATLKLVSGYQSHQYAYIYDSDFTADDIYNFAPDGFRASSDSISHELTLSGSTERLDWLVGGYYFKEDYTPSLQVAVPKAFLGAGLTALLTAEETAESVALFTDMSFSVTDNLRLLLGYRALEDEKDAAQTNLYRLGGVPLELLPLELIPVGTVLPTSCESAPLSVESGRKYTPKYGIQWDIGDDHMLYGQYTLGYKSGGSNFSSCGDTYEPEEVASYEVGLKSTWFDRKLIANMSIFDSDYSNFQVLKIEGIAASIINAPKAKIQGAELEMKAQLLEPLLLTVSGSYLDAYYKEFSDSDSANPEKGEQDLAGVQLSRAPKYTVNTGLEYQWETEWDMLAHWRFRVEYFLSDDVVYRPYGGAEDGQESYSLVNAYLSVMNMNESLSINLFSKNIGNTEYYLYSAGDSTGRIYGPAGQPNSYGVELSYSF</sequence>
<evidence type="ECO:0000256" key="8">
    <source>
        <dbReference type="ARBA" id="ARBA00023077"/>
    </source>
</evidence>
<dbReference type="InterPro" id="IPR012910">
    <property type="entry name" value="Plug_dom"/>
</dbReference>
<comment type="subcellular location">
    <subcellularLocation>
        <location evidence="1 11">Cell outer membrane</location>
        <topology evidence="1 11">Multi-pass membrane protein</topology>
    </subcellularLocation>
</comment>
<dbReference type="Proteomes" id="UP000274695">
    <property type="component" value="Unassembled WGS sequence"/>
</dbReference>
<dbReference type="InterPro" id="IPR036942">
    <property type="entry name" value="Beta-barrel_TonB_sf"/>
</dbReference>
<evidence type="ECO:0000256" key="1">
    <source>
        <dbReference type="ARBA" id="ARBA00004571"/>
    </source>
</evidence>
<evidence type="ECO:0000256" key="7">
    <source>
        <dbReference type="ARBA" id="ARBA00023065"/>
    </source>
</evidence>
<dbReference type="PANTHER" id="PTHR32552:SF81">
    <property type="entry name" value="TONB-DEPENDENT OUTER MEMBRANE RECEPTOR"/>
    <property type="match status" value="1"/>
</dbReference>
<gene>
    <name evidence="15" type="ORF">D0911_06740</name>
</gene>
<dbReference type="Gene3D" id="2.40.170.20">
    <property type="entry name" value="TonB-dependent receptor, beta-barrel domain"/>
    <property type="match status" value="1"/>
</dbReference>
<dbReference type="PANTHER" id="PTHR32552">
    <property type="entry name" value="FERRICHROME IRON RECEPTOR-RELATED"/>
    <property type="match status" value="1"/>
</dbReference>
<keyword evidence="16" id="KW-1185">Reference proteome</keyword>
<keyword evidence="9 11" id="KW-0472">Membrane</keyword>
<dbReference type="Pfam" id="PF07715">
    <property type="entry name" value="Plug"/>
    <property type="match status" value="1"/>
</dbReference>
<evidence type="ECO:0000256" key="10">
    <source>
        <dbReference type="ARBA" id="ARBA00023237"/>
    </source>
</evidence>
<protein>
    <submittedName>
        <fullName evidence="15">TonB-dependent receptor</fullName>
    </submittedName>
</protein>